<accession>A0ABR3JQZ1</accession>
<comment type="caution">
    <text evidence="4">The sequence shown here is derived from an EMBL/GenBank/DDBJ whole genome shotgun (WGS) entry which is preliminary data.</text>
</comment>
<proteinExistence type="predicted"/>
<gene>
    <name evidence="4" type="ORF">HGRIS_001364</name>
</gene>
<feature type="domain" description="C2H2-type" evidence="3">
    <location>
        <begin position="9"/>
        <end position="39"/>
    </location>
</feature>
<keyword evidence="1" id="KW-0862">Zinc</keyword>
<dbReference type="PROSITE" id="PS50157">
    <property type="entry name" value="ZINC_FINGER_C2H2_2"/>
    <property type="match status" value="1"/>
</dbReference>
<name>A0ABR3JQZ1_9AGAR</name>
<reference evidence="5" key="1">
    <citation type="submission" date="2024-06" db="EMBL/GenBank/DDBJ databases">
        <title>Multi-omics analyses provide insights into the biosynthesis of the anticancer antibiotic pleurotin in Hohenbuehelia grisea.</title>
        <authorList>
            <person name="Weaver J.A."/>
            <person name="Alberti F."/>
        </authorList>
    </citation>
    <scope>NUCLEOTIDE SEQUENCE [LARGE SCALE GENOMIC DNA]</scope>
    <source>
        <strain evidence="5">T-177</strain>
    </source>
</reference>
<dbReference type="SMART" id="SM00355">
    <property type="entry name" value="ZnF_C2H2"/>
    <property type="match status" value="1"/>
</dbReference>
<dbReference type="EMBL" id="JASNQZ010000005">
    <property type="protein sequence ID" value="KAL0957580.1"/>
    <property type="molecule type" value="Genomic_DNA"/>
</dbReference>
<feature type="compositionally biased region" description="Low complexity" evidence="2">
    <location>
        <begin position="47"/>
        <end position="57"/>
    </location>
</feature>
<feature type="region of interest" description="Disordered" evidence="2">
    <location>
        <begin position="47"/>
        <end position="120"/>
    </location>
</feature>
<dbReference type="PROSITE" id="PS00028">
    <property type="entry name" value="ZINC_FINGER_C2H2_1"/>
    <property type="match status" value="1"/>
</dbReference>
<keyword evidence="1" id="KW-0863">Zinc-finger</keyword>
<sequence>MVFSIFRRLQCTYPGCSKTCRKQSGLTKHVRDVHGHQNRVLHPVEQLNPAAPNDENPPALPEIHPNDHDEPAEEYQQPQPRLRPSRIPHPHLTGAPCDRNGQPLDPEAQPEPRTAQEPDDWAPFAGAAEFLMADLLFRKVEMSEPNQNQLYEILDALMAKHDDQSPFSSAKEMYSTIDSATHGDAPWKCFTTSFVGELGPNPPSWKLKEYEVWYRDPDVVLRNMLDNPDLDGEFDYSPYIQLDEQGERRWSDFSSSNLAWRHSEAIYDENPEQNAGAMYCALFTGSDKTVVSVGTGSMEYHPGYLSIGNVHNTVRRAHRGAVMPYIFFAIPKSERRYDNDPAFRKFKRQLYHASLSAVFQTVKPAMIKPVVRRCPDGHFRRVIFDFGPVSADYPEQVLLAGTVQGWCAKCTALPDQLDAGDIALPRSQAYTEELIEMFDPGTLWDEYGIDDDVIPFTNDFPRADIHELLSPDLLHQIIKGTFKDHLVTWIGQYLEITHGKARANIIMDDIDRRIAAIPAFPGLRRFPDGRRFKQWTGDDSKALMKVYLPALRGYVPPEIIKTFNAFLDFCYLVRRTSFTPQILNQLDEVLASFHHYREAFRTTGVRPKGFSLPRQHSLMHYRELIQEFGAPYGVCTSITESRHITAVKRPWRRSNRYNAIGQMLITNQRLDKLVALRASFVSRGMLPASHDTPATHNDEDDDGGPVDEVVTGAVVLARSPEWSYPNDLDGLANHLGQAHFPLLVRRFLFDQLHPKARFGAEALPINALPLVRGTINVFHSALATFYAPSDLSGRCGMYRERIRCTPSWHGTGPRRDCAFILEDDSQPGFQGMSVVRIQLFFSFKHEGLTYPCALVEWFNKTAQRPDADTGMWIVKPDLRGRRQSPYVSVVHLDCLLRAAHLVPVFGRKPVPMNFCHTDSLDAFRSFFVNKYIDHHSHELLS</sequence>
<organism evidence="4 5">
    <name type="scientific">Hohenbuehelia grisea</name>
    <dbReference type="NCBI Taxonomy" id="104357"/>
    <lineage>
        <taxon>Eukaryota</taxon>
        <taxon>Fungi</taxon>
        <taxon>Dikarya</taxon>
        <taxon>Basidiomycota</taxon>
        <taxon>Agaricomycotina</taxon>
        <taxon>Agaricomycetes</taxon>
        <taxon>Agaricomycetidae</taxon>
        <taxon>Agaricales</taxon>
        <taxon>Pleurotineae</taxon>
        <taxon>Pleurotaceae</taxon>
        <taxon>Hohenbuehelia</taxon>
    </lineage>
</organism>
<evidence type="ECO:0000313" key="5">
    <source>
        <dbReference type="Proteomes" id="UP001556367"/>
    </source>
</evidence>
<evidence type="ECO:0000259" key="3">
    <source>
        <dbReference type="PROSITE" id="PS50157"/>
    </source>
</evidence>
<evidence type="ECO:0000313" key="4">
    <source>
        <dbReference type="EMBL" id="KAL0957580.1"/>
    </source>
</evidence>
<dbReference type="Proteomes" id="UP001556367">
    <property type="component" value="Unassembled WGS sequence"/>
</dbReference>
<keyword evidence="1" id="KW-0479">Metal-binding</keyword>
<dbReference type="InterPro" id="IPR013087">
    <property type="entry name" value="Znf_C2H2_type"/>
</dbReference>
<evidence type="ECO:0000256" key="2">
    <source>
        <dbReference type="SAM" id="MobiDB-lite"/>
    </source>
</evidence>
<evidence type="ECO:0000256" key="1">
    <source>
        <dbReference type="PROSITE-ProRule" id="PRU00042"/>
    </source>
</evidence>
<dbReference type="InterPro" id="IPR041078">
    <property type="entry name" value="Plavaka"/>
</dbReference>
<dbReference type="Pfam" id="PF18759">
    <property type="entry name" value="Plavaka"/>
    <property type="match status" value="1"/>
</dbReference>
<keyword evidence="5" id="KW-1185">Reference proteome</keyword>
<protein>
    <recommendedName>
        <fullName evidence="3">C2H2-type domain-containing protein</fullName>
    </recommendedName>
</protein>